<sequence>MPLNIPGLLVPLQLLWNPRLVVPHIVVKDIRQLDFIALRKAGYKGAVFDKDNCLTIPHQDQLVPELQEAWQECRAVFGPGNVLVVSNSAGTRSDTGEIQAESVSRHLGVPVLRHATLKPGYSCIAGIRAYFTSLPAVGGGHKAQLEKMEIGSASHIGNEGAKDLNDRDVGSPIRDDELVIVGDRIFTDVVMANRMATHKRSSSANSTNPIIAVSSPHLQRPSGPLAIWTTGVWQKESMTMRWCERKLVDLVRRRGWGAGPNATRAQSNNGEKGDLTSGVLAPKEIKEKTEMLGQAAAKQKEDEWRGSEWGIQFIKSDVPDSQKSVVPSTSRWRKAWGWARAKTTTR</sequence>
<organism evidence="1 2">
    <name type="scientific">Hygrophoropsis aurantiaca</name>
    <dbReference type="NCBI Taxonomy" id="72124"/>
    <lineage>
        <taxon>Eukaryota</taxon>
        <taxon>Fungi</taxon>
        <taxon>Dikarya</taxon>
        <taxon>Basidiomycota</taxon>
        <taxon>Agaricomycotina</taxon>
        <taxon>Agaricomycetes</taxon>
        <taxon>Agaricomycetidae</taxon>
        <taxon>Boletales</taxon>
        <taxon>Coniophorineae</taxon>
        <taxon>Hygrophoropsidaceae</taxon>
        <taxon>Hygrophoropsis</taxon>
    </lineage>
</organism>
<dbReference type="EMBL" id="MU267846">
    <property type="protein sequence ID" value="KAH7908106.1"/>
    <property type="molecule type" value="Genomic_DNA"/>
</dbReference>
<gene>
    <name evidence="1" type="ORF">BJ138DRAFT_1158435</name>
</gene>
<dbReference type="Proteomes" id="UP000790377">
    <property type="component" value="Unassembled WGS sequence"/>
</dbReference>
<evidence type="ECO:0000313" key="2">
    <source>
        <dbReference type="Proteomes" id="UP000790377"/>
    </source>
</evidence>
<comment type="caution">
    <text evidence="1">The sequence shown here is derived from an EMBL/GenBank/DDBJ whole genome shotgun (WGS) entry which is preliminary data.</text>
</comment>
<protein>
    <submittedName>
        <fullName evidence="1">Mitochondrial PGP phosphatase-domain-containing protein</fullName>
    </submittedName>
</protein>
<evidence type="ECO:0000313" key="1">
    <source>
        <dbReference type="EMBL" id="KAH7908106.1"/>
    </source>
</evidence>
<accession>A0ACB8A3W3</accession>
<keyword evidence="2" id="KW-1185">Reference proteome</keyword>
<proteinExistence type="predicted"/>
<name>A0ACB8A3W3_9AGAM</name>
<reference evidence="1" key="1">
    <citation type="journal article" date="2021" name="New Phytol.">
        <title>Evolutionary innovations through gain and loss of genes in the ectomycorrhizal Boletales.</title>
        <authorList>
            <person name="Wu G."/>
            <person name="Miyauchi S."/>
            <person name="Morin E."/>
            <person name="Kuo A."/>
            <person name="Drula E."/>
            <person name="Varga T."/>
            <person name="Kohler A."/>
            <person name="Feng B."/>
            <person name="Cao Y."/>
            <person name="Lipzen A."/>
            <person name="Daum C."/>
            <person name="Hundley H."/>
            <person name="Pangilinan J."/>
            <person name="Johnson J."/>
            <person name="Barry K."/>
            <person name="LaButti K."/>
            <person name="Ng V."/>
            <person name="Ahrendt S."/>
            <person name="Min B."/>
            <person name="Choi I.G."/>
            <person name="Park H."/>
            <person name="Plett J.M."/>
            <person name="Magnuson J."/>
            <person name="Spatafora J.W."/>
            <person name="Nagy L.G."/>
            <person name="Henrissat B."/>
            <person name="Grigoriev I.V."/>
            <person name="Yang Z.L."/>
            <person name="Xu J."/>
            <person name="Martin F.M."/>
        </authorList>
    </citation>
    <scope>NUCLEOTIDE SEQUENCE</scope>
    <source>
        <strain evidence="1">ATCC 28755</strain>
    </source>
</reference>